<feature type="compositionally biased region" description="Polar residues" evidence="2">
    <location>
        <begin position="132"/>
        <end position="142"/>
    </location>
</feature>
<dbReference type="InterPro" id="IPR038508">
    <property type="entry name" value="ArfGAP_dom_sf"/>
</dbReference>
<keyword evidence="1" id="KW-0479">Metal-binding</keyword>
<evidence type="ECO:0000256" key="2">
    <source>
        <dbReference type="SAM" id="MobiDB-lite"/>
    </source>
</evidence>
<keyword evidence="1" id="KW-0862">Zinc</keyword>
<dbReference type="FunFam" id="1.10.220.150:FF:000010">
    <property type="entry name" value="Stromal membrane-associated protein"/>
    <property type="match status" value="1"/>
</dbReference>
<dbReference type="CDD" id="cd08839">
    <property type="entry name" value="ArfGap_SMAP"/>
    <property type="match status" value="1"/>
</dbReference>
<feature type="compositionally biased region" description="Low complexity" evidence="2">
    <location>
        <begin position="193"/>
        <end position="226"/>
    </location>
</feature>
<dbReference type="PROSITE" id="PS50115">
    <property type="entry name" value="ARFGAP"/>
    <property type="match status" value="1"/>
</dbReference>
<feature type="compositionally biased region" description="Polar residues" evidence="2">
    <location>
        <begin position="159"/>
        <end position="192"/>
    </location>
</feature>
<dbReference type="STRING" id="743788.S8E8J6"/>
<dbReference type="InParanoid" id="S8E8J6"/>
<organism evidence="4 5">
    <name type="scientific">Fomitopsis schrenkii</name>
    <name type="common">Brown rot fungus</name>
    <dbReference type="NCBI Taxonomy" id="2126942"/>
    <lineage>
        <taxon>Eukaryota</taxon>
        <taxon>Fungi</taxon>
        <taxon>Dikarya</taxon>
        <taxon>Basidiomycota</taxon>
        <taxon>Agaricomycotina</taxon>
        <taxon>Agaricomycetes</taxon>
        <taxon>Polyporales</taxon>
        <taxon>Fomitopsis</taxon>
    </lineage>
</organism>
<dbReference type="PANTHER" id="PTHR45705:SF14">
    <property type="entry name" value="ARF-GAP DOMAIN-CONTAINING PROTEIN"/>
    <property type="match status" value="1"/>
</dbReference>
<dbReference type="eggNOG" id="KOG0703">
    <property type="taxonomic scope" value="Eukaryota"/>
</dbReference>
<dbReference type="OrthoDB" id="10266696at2759"/>
<reference evidence="4 5" key="1">
    <citation type="journal article" date="2012" name="Science">
        <title>The Paleozoic origin of enzymatic lignin decomposition reconstructed from 31 fungal genomes.</title>
        <authorList>
            <person name="Floudas D."/>
            <person name="Binder M."/>
            <person name="Riley R."/>
            <person name="Barry K."/>
            <person name="Blanchette R.A."/>
            <person name="Henrissat B."/>
            <person name="Martinez A.T."/>
            <person name="Otillar R."/>
            <person name="Spatafora J.W."/>
            <person name="Yadav J.S."/>
            <person name="Aerts A."/>
            <person name="Benoit I."/>
            <person name="Boyd A."/>
            <person name="Carlson A."/>
            <person name="Copeland A."/>
            <person name="Coutinho P.M."/>
            <person name="de Vries R.P."/>
            <person name="Ferreira P."/>
            <person name="Findley K."/>
            <person name="Foster B."/>
            <person name="Gaskell J."/>
            <person name="Glotzer D."/>
            <person name="Gorecki P."/>
            <person name="Heitman J."/>
            <person name="Hesse C."/>
            <person name="Hori C."/>
            <person name="Igarashi K."/>
            <person name="Jurgens J.A."/>
            <person name="Kallen N."/>
            <person name="Kersten P."/>
            <person name="Kohler A."/>
            <person name="Kuees U."/>
            <person name="Kumar T.K.A."/>
            <person name="Kuo A."/>
            <person name="LaButti K."/>
            <person name="Larrondo L.F."/>
            <person name="Lindquist E."/>
            <person name="Ling A."/>
            <person name="Lombard V."/>
            <person name="Lucas S."/>
            <person name="Lundell T."/>
            <person name="Martin R."/>
            <person name="McLaughlin D.J."/>
            <person name="Morgenstern I."/>
            <person name="Morin E."/>
            <person name="Murat C."/>
            <person name="Nagy L.G."/>
            <person name="Nolan M."/>
            <person name="Ohm R.A."/>
            <person name="Patyshakuliyeva A."/>
            <person name="Rokas A."/>
            <person name="Ruiz-Duenas F.J."/>
            <person name="Sabat G."/>
            <person name="Salamov A."/>
            <person name="Samejima M."/>
            <person name="Schmutz J."/>
            <person name="Slot J.C."/>
            <person name="St John F."/>
            <person name="Stenlid J."/>
            <person name="Sun H."/>
            <person name="Sun S."/>
            <person name="Syed K."/>
            <person name="Tsang A."/>
            <person name="Wiebenga A."/>
            <person name="Young D."/>
            <person name="Pisabarro A."/>
            <person name="Eastwood D.C."/>
            <person name="Martin F."/>
            <person name="Cullen D."/>
            <person name="Grigoriev I.V."/>
            <person name="Hibbett D.S."/>
        </authorList>
    </citation>
    <scope>NUCLEOTIDE SEQUENCE</scope>
    <source>
        <strain evidence="5">FP-58527</strain>
    </source>
</reference>
<dbReference type="Gene3D" id="1.10.220.150">
    <property type="entry name" value="Arf GTPase activating protein"/>
    <property type="match status" value="1"/>
</dbReference>
<dbReference type="InterPro" id="IPR051718">
    <property type="entry name" value="ARF_GTPase-activating"/>
</dbReference>
<dbReference type="InterPro" id="IPR001164">
    <property type="entry name" value="ArfGAP_dom"/>
</dbReference>
<proteinExistence type="predicted"/>
<dbReference type="SUPFAM" id="SSF57863">
    <property type="entry name" value="ArfGap/RecO-like zinc finger"/>
    <property type="match status" value="1"/>
</dbReference>
<dbReference type="HOGENOM" id="CLU_023062_3_0_1"/>
<dbReference type="InterPro" id="IPR044732">
    <property type="entry name" value="ArfGAP_SMAP1-like"/>
</dbReference>
<dbReference type="GO" id="GO:0005096">
    <property type="term" value="F:GTPase activator activity"/>
    <property type="evidence" value="ECO:0007669"/>
    <property type="project" value="InterPro"/>
</dbReference>
<dbReference type="AlphaFoldDB" id="S8E8J6"/>
<evidence type="ECO:0000313" key="4">
    <source>
        <dbReference type="EMBL" id="EPS99668.1"/>
    </source>
</evidence>
<dbReference type="InterPro" id="IPR037278">
    <property type="entry name" value="ARFGAP/RecO"/>
</dbReference>
<dbReference type="EMBL" id="KE504155">
    <property type="protein sequence ID" value="EPS99668.1"/>
    <property type="molecule type" value="Genomic_DNA"/>
</dbReference>
<dbReference type="SMART" id="SM00105">
    <property type="entry name" value="ArfGap"/>
    <property type="match status" value="1"/>
</dbReference>
<evidence type="ECO:0000313" key="5">
    <source>
        <dbReference type="Proteomes" id="UP000015241"/>
    </source>
</evidence>
<dbReference type="FunCoup" id="S8E8J6">
    <property type="interactions" value="371"/>
</dbReference>
<dbReference type="GO" id="GO:0005737">
    <property type="term" value="C:cytoplasm"/>
    <property type="evidence" value="ECO:0007669"/>
    <property type="project" value="TreeGrafter"/>
</dbReference>
<evidence type="ECO:0000259" key="3">
    <source>
        <dbReference type="PROSITE" id="PS50115"/>
    </source>
</evidence>
<keyword evidence="5" id="KW-1185">Reference proteome</keyword>
<gene>
    <name evidence="4" type="ORF">FOMPIDRAFT_1024130</name>
</gene>
<feature type="compositionally biased region" description="Low complexity" evidence="2">
    <location>
        <begin position="143"/>
        <end position="158"/>
    </location>
</feature>
<evidence type="ECO:0000256" key="1">
    <source>
        <dbReference type="PROSITE-ProRule" id="PRU00288"/>
    </source>
</evidence>
<keyword evidence="1" id="KW-0863">Zinc-finger</keyword>
<dbReference type="Pfam" id="PF01412">
    <property type="entry name" value="ArfGap"/>
    <property type="match status" value="1"/>
</dbReference>
<sequence>MGSRQDKATTERHARTLRELLKRPDNKVCADCKRNDPRWASWNIGVFLCIRCSGIHRSMGTHISKVKSVDLDVWTPEQMASIQKWGNRFANLYWEAHLKPGHVPADHKMESFIRSKYESRRWAMDGPPPSDPSTLDTQASGAPTTSTPITTTVPQVPSRTATPVHSNVTAPASRSSFTNRQPQPHQLLSTSVANRAQQAAPKAALPTTVAPEPQAQAQAPAPAPAASNDLFSLDFHAPATAPSASPPPRKDVKQDILSLFSAAPAAAPVPAATFGQFAQAPAQPGWPGAQAQAQASVTSMVGSSGVGMWGASSGWNPAQAVPAQNTLWGSPAAQPAIQQQQNFFTTSDVWGAPTGAGAGASASGDLFRSAVPAMQKKDDAFGDIWGGFK</sequence>
<accession>S8E8J6</accession>
<dbReference type="GO" id="GO:0008270">
    <property type="term" value="F:zinc ion binding"/>
    <property type="evidence" value="ECO:0007669"/>
    <property type="project" value="UniProtKB-KW"/>
</dbReference>
<dbReference type="Proteomes" id="UP000015241">
    <property type="component" value="Unassembled WGS sequence"/>
</dbReference>
<dbReference type="PANTHER" id="PTHR45705">
    <property type="entry name" value="FI20236P1"/>
    <property type="match status" value="1"/>
</dbReference>
<feature type="domain" description="Arf-GAP" evidence="3">
    <location>
        <begin position="14"/>
        <end position="132"/>
    </location>
</feature>
<protein>
    <recommendedName>
        <fullName evidence="3">Arf-GAP domain-containing protein</fullName>
    </recommendedName>
</protein>
<dbReference type="PRINTS" id="PR00405">
    <property type="entry name" value="REVINTRACTNG"/>
</dbReference>
<name>S8E8J6_FOMSC</name>
<feature type="region of interest" description="Disordered" evidence="2">
    <location>
        <begin position="121"/>
        <end position="228"/>
    </location>
</feature>